<dbReference type="PANTHER" id="PTHR36982:SF3">
    <property type="entry name" value="SMALL INTEGRAL MEMBRANE PROTEIN 22"/>
    <property type="match status" value="1"/>
</dbReference>
<evidence type="ECO:0000256" key="4">
    <source>
        <dbReference type="ARBA" id="ARBA00023136"/>
    </source>
</evidence>
<dbReference type="Proteomes" id="UP000233220">
    <property type="component" value="Unplaced"/>
</dbReference>
<keyword evidence="2 5" id="KW-0812">Transmembrane</keyword>
<keyword evidence="3 5" id="KW-1133">Transmembrane helix</keyword>
<evidence type="ECO:0000256" key="5">
    <source>
        <dbReference type="SAM" id="Phobius"/>
    </source>
</evidence>
<organism evidence="6 7">
    <name type="scientific">Saimiri boliviensis boliviensis</name>
    <name type="common">Bolivian squirrel monkey</name>
    <dbReference type="NCBI Taxonomy" id="39432"/>
    <lineage>
        <taxon>Eukaryota</taxon>
        <taxon>Metazoa</taxon>
        <taxon>Chordata</taxon>
        <taxon>Craniata</taxon>
        <taxon>Vertebrata</taxon>
        <taxon>Euteleostomi</taxon>
        <taxon>Mammalia</taxon>
        <taxon>Eutheria</taxon>
        <taxon>Euarchontoglires</taxon>
        <taxon>Primates</taxon>
        <taxon>Haplorrhini</taxon>
        <taxon>Platyrrhini</taxon>
        <taxon>Cebidae</taxon>
        <taxon>Saimiriinae</taxon>
        <taxon>Saimiri</taxon>
    </lineage>
</organism>
<evidence type="ECO:0000313" key="6">
    <source>
        <dbReference type="Ensembl" id="ENSSBOP00000023514.1"/>
    </source>
</evidence>
<dbReference type="InterPro" id="IPR053081">
    <property type="entry name" value="SIM_Modulators"/>
</dbReference>
<evidence type="ECO:0000256" key="1">
    <source>
        <dbReference type="ARBA" id="ARBA00004167"/>
    </source>
</evidence>
<dbReference type="CDD" id="cd20255">
    <property type="entry name" value="CASIMO1_SMIM22"/>
    <property type="match status" value="1"/>
</dbReference>
<evidence type="ECO:0000313" key="7">
    <source>
        <dbReference type="Proteomes" id="UP000233220"/>
    </source>
</evidence>
<dbReference type="GO" id="GO:0016020">
    <property type="term" value="C:membrane"/>
    <property type="evidence" value="ECO:0007669"/>
    <property type="project" value="UniProtKB-SubCell"/>
</dbReference>
<reference evidence="6" key="2">
    <citation type="submission" date="2025-09" db="UniProtKB">
        <authorList>
            <consortium name="Ensembl"/>
        </authorList>
    </citation>
    <scope>IDENTIFICATION</scope>
</reference>
<keyword evidence="4 5" id="KW-0472">Membrane</keyword>
<dbReference type="GeneTree" id="ENSGT00770000120884"/>
<evidence type="ECO:0000256" key="2">
    <source>
        <dbReference type="ARBA" id="ARBA00022692"/>
    </source>
</evidence>
<dbReference type="PANTHER" id="PTHR36982">
    <property type="entry name" value="CLCA DOMAIN-CONTAINING PROTEIN"/>
    <property type="match status" value="1"/>
</dbReference>
<feature type="transmembrane region" description="Helical" evidence="5">
    <location>
        <begin position="32"/>
        <end position="52"/>
    </location>
</feature>
<evidence type="ECO:0000256" key="3">
    <source>
        <dbReference type="ARBA" id="ARBA00022989"/>
    </source>
</evidence>
<comment type="subcellular location">
    <subcellularLocation>
        <location evidence="1">Membrane</location>
        <topology evidence="1">Single-pass membrane protein</topology>
    </subcellularLocation>
</comment>
<dbReference type="AlphaFoldDB" id="A0A2K6TV34"/>
<name>A0A2K6TV34_SAIBB</name>
<gene>
    <name evidence="6" type="primary">SMIM22</name>
</gene>
<dbReference type="Ensembl" id="ENSSBOT00000040371.1">
    <property type="protein sequence ID" value="ENSSBOP00000023514.1"/>
    <property type="gene ID" value="ENSSBOG00000028268.1"/>
</dbReference>
<dbReference type="GO" id="GO:0042127">
    <property type="term" value="P:regulation of cell population proliferation"/>
    <property type="evidence" value="ECO:0007669"/>
    <property type="project" value="TreeGrafter"/>
</dbReference>
<dbReference type="Pfam" id="PF15831">
    <property type="entry name" value="SMIM5_18_22"/>
    <property type="match status" value="1"/>
</dbReference>
<keyword evidence="7" id="KW-1185">Reference proteome</keyword>
<reference evidence="6" key="1">
    <citation type="submission" date="2025-08" db="UniProtKB">
        <authorList>
            <consortium name="Ensembl"/>
        </authorList>
    </citation>
    <scope>IDENTIFICATION</scope>
</reference>
<accession>A0A2K6TV34</accession>
<proteinExistence type="predicted"/>
<protein>
    <submittedName>
        <fullName evidence="6">Small integral membrane protein 22</fullName>
    </submittedName>
</protein>
<dbReference type="InterPro" id="IPR031671">
    <property type="entry name" value="SMIM5/18/22"/>
</dbReference>
<sequence length="140" mass="14850">MAVSMDEVEATVQEVLGKLKSHQLFQSTWDTASFVIFLTFVGTVLLLLLLVVTHCCCCSCCGSPRPHRESLRKVSPWKVSPAGLSVPGDLHRTVLGVEVGDGGGGKGACPPREQGANLLGSSVLLLQERPKGVDNLALEP</sequence>